<dbReference type="AlphaFoldDB" id="A0A8J2WKJ5"/>
<protein>
    <recommendedName>
        <fullName evidence="2">ATPase AAA-type core domain-containing protein</fullName>
    </recommendedName>
</protein>
<dbReference type="Pfam" id="PF00004">
    <property type="entry name" value="AAA"/>
    <property type="match status" value="1"/>
</dbReference>
<comment type="caution">
    <text evidence="3">The sequence shown here is derived from an EMBL/GenBank/DDBJ whole genome shotgun (WGS) entry which is preliminary data.</text>
</comment>
<dbReference type="PANTHER" id="PTHR14690:SF0">
    <property type="entry name" value="IQ MOTIF CONTAINING WITH AAA DOMAIN 1"/>
    <property type="match status" value="1"/>
</dbReference>
<sequence>MISINDRSDLNELWRWAEDELESLWDQEKAIVASLPEKHRHVLFSRLSLVYLRYIVVARQLDVCYRSMLHVQKRRDISAIIRAVLGRVVELKNELATLDFNETPFVGTALAQLKLSPEQVDPPLSLFVNGDRDGNASFRSASETERKQLVQRVLLKLERNPRRQMSADSALMTWDEAVALIQIHERARQGRLRFNLMKQIRQQKMLAGRGLHKLKPAMNTYAAAIKIQNAWRSFLALKRVRQMRHQEMVFLGMVPNNYKENPEIIRAKELENLRAVRQLELEAQYQLELETLRDRQREKDGAAIRETFLEQIRNWYIDHREQSGKFPELPTEEEGGSKMIYSMTDGPSETPVPVVVKKKETAPPMAKTSSSMKRAEEDRPKGVDMAPSQWLDKIVHENQKYYDVWRDRAESGGDIGWDVELLRAQVSEELNDEMRLEADVQARYELDRLRSAYDRDRGRKSKGKRKTARKAAKKSKRGRKEKDLTPDRTLESLVEELVQVGIIRSYPKVDIRDFLGSVSVVDPLSRKWKRDTFPGLGDIRSALIEYCILTLGSEEIRKRTPLTRSILLAGPHGSGKSFLMHAICNHIGATLFDISNSSLMGRYPGKAGMTMLIHLITKVSRLLQPSVIVIEDVDRLFMKKSVRMERWDMRRMRKELPKILRAIVPEDRVLLLGTSTTPWECDQRVELNYLIINETRLYYIIIIIDLIKLKNLSQVFQRMIGIPPPDYGTRFTMWDYFIRQATRTSQYTTTPAELTNLARISDSYTPGSIVRSVSEILSDRRKQLLPRQMLRADEFVSALARCEPIYKEDEENLRVWYGKTPCRRKRHRNAEAEEDEFLAGGGKVKEKKKKKKKKKKGSKKLGVKSTKAKKKK</sequence>
<dbReference type="Gene3D" id="3.40.50.300">
    <property type="entry name" value="P-loop containing nucleotide triphosphate hydrolases"/>
    <property type="match status" value="1"/>
</dbReference>
<dbReference type="InterPro" id="IPR003959">
    <property type="entry name" value="ATPase_AAA_core"/>
</dbReference>
<dbReference type="InterPro" id="IPR052267">
    <property type="entry name" value="N-DRC_Component"/>
</dbReference>
<dbReference type="Gene3D" id="1.20.5.190">
    <property type="match status" value="1"/>
</dbReference>
<feature type="region of interest" description="Disordered" evidence="1">
    <location>
        <begin position="361"/>
        <end position="384"/>
    </location>
</feature>
<dbReference type="GO" id="GO:0016887">
    <property type="term" value="F:ATP hydrolysis activity"/>
    <property type="evidence" value="ECO:0007669"/>
    <property type="project" value="InterPro"/>
</dbReference>
<evidence type="ECO:0000256" key="1">
    <source>
        <dbReference type="SAM" id="MobiDB-lite"/>
    </source>
</evidence>
<feature type="compositionally biased region" description="Basic and acidic residues" evidence="1">
    <location>
        <begin position="373"/>
        <end position="382"/>
    </location>
</feature>
<dbReference type="OrthoDB" id="3046016at2759"/>
<dbReference type="EMBL" id="CAKKLH010000079">
    <property type="protein sequence ID" value="CAH0102337.1"/>
    <property type="molecule type" value="Genomic_DNA"/>
</dbReference>
<evidence type="ECO:0000313" key="3">
    <source>
        <dbReference type="EMBL" id="CAH0102337.1"/>
    </source>
</evidence>
<feature type="region of interest" description="Disordered" evidence="1">
    <location>
        <begin position="824"/>
        <end position="872"/>
    </location>
</feature>
<reference evidence="3" key="1">
    <citation type="submission" date="2021-11" db="EMBL/GenBank/DDBJ databases">
        <authorList>
            <person name="Schell T."/>
        </authorList>
    </citation>
    <scope>NUCLEOTIDE SEQUENCE</scope>
    <source>
        <strain evidence="3">M5</strain>
    </source>
</reference>
<accession>A0A8J2WKJ5</accession>
<organism evidence="3 4">
    <name type="scientific">Daphnia galeata</name>
    <dbReference type="NCBI Taxonomy" id="27404"/>
    <lineage>
        <taxon>Eukaryota</taxon>
        <taxon>Metazoa</taxon>
        <taxon>Ecdysozoa</taxon>
        <taxon>Arthropoda</taxon>
        <taxon>Crustacea</taxon>
        <taxon>Branchiopoda</taxon>
        <taxon>Diplostraca</taxon>
        <taxon>Cladocera</taxon>
        <taxon>Anomopoda</taxon>
        <taxon>Daphniidae</taxon>
        <taxon>Daphnia</taxon>
    </lineage>
</organism>
<dbReference type="SUPFAM" id="SSF52540">
    <property type="entry name" value="P-loop containing nucleoside triphosphate hydrolases"/>
    <property type="match status" value="1"/>
</dbReference>
<dbReference type="GO" id="GO:0005524">
    <property type="term" value="F:ATP binding"/>
    <property type="evidence" value="ECO:0007669"/>
    <property type="project" value="InterPro"/>
</dbReference>
<feature type="compositionally biased region" description="Basic residues" evidence="1">
    <location>
        <begin position="845"/>
        <end position="872"/>
    </location>
</feature>
<feature type="region of interest" description="Disordered" evidence="1">
    <location>
        <begin position="455"/>
        <end position="485"/>
    </location>
</feature>
<keyword evidence="4" id="KW-1185">Reference proteome</keyword>
<dbReference type="InterPro" id="IPR027417">
    <property type="entry name" value="P-loop_NTPase"/>
</dbReference>
<dbReference type="Proteomes" id="UP000789390">
    <property type="component" value="Unassembled WGS sequence"/>
</dbReference>
<proteinExistence type="predicted"/>
<dbReference type="PANTHER" id="PTHR14690">
    <property type="entry name" value="IQ MOTIF CONTAINING WITH AAA DOMAIN 1"/>
    <property type="match status" value="1"/>
</dbReference>
<evidence type="ECO:0000313" key="4">
    <source>
        <dbReference type="Proteomes" id="UP000789390"/>
    </source>
</evidence>
<feature type="domain" description="ATPase AAA-type core" evidence="2">
    <location>
        <begin position="566"/>
        <end position="685"/>
    </location>
</feature>
<gene>
    <name evidence="3" type="ORF">DGAL_LOCUS4732</name>
</gene>
<dbReference type="PROSITE" id="PS50096">
    <property type="entry name" value="IQ"/>
    <property type="match status" value="1"/>
</dbReference>
<feature type="compositionally biased region" description="Basic residues" evidence="1">
    <location>
        <begin position="458"/>
        <end position="479"/>
    </location>
</feature>
<name>A0A8J2WKJ5_9CRUS</name>
<evidence type="ECO:0000259" key="2">
    <source>
        <dbReference type="Pfam" id="PF00004"/>
    </source>
</evidence>